<dbReference type="GO" id="GO:0000287">
    <property type="term" value="F:magnesium ion binding"/>
    <property type="evidence" value="ECO:0007669"/>
    <property type="project" value="InterPro"/>
</dbReference>
<evidence type="ECO:0000313" key="7">
    <source>
        <dbReference type="Proteomes" id="UP000294221"/>
    </source>
</evidence>
<protein>
    <submittedName>
        <fullName evidence="6">Holo-[acyl-carrier protein] synthase</fullName>
    </submittedName>
</protein>
<name>A0A4V1Y2T6_9BIFI</name>
<evidence type="ECO:0000313" key="6">
    <source>
        <dbReference type="EMBL" id="RYQ21864.1"/>
    </source>
</evidence>
<keyword evidence="2" id="KW-0479">Metal-binding</keyword>
<gene>
    <name evidence="6" type="ORF">PG2054B_0346</name>
</gene>
<comment type="caution">
    <text evidence="6">The sequence shown here is derived from an EMBL/GenBank/DDBJ whole genome shotgun (WGS) entry which is preliminary data.</text>
</comment>
<dbReference type="EMBL" id="RYUN01000006">
    <property type="protein sequence ID" value="RYQ21864.1"/>
    <property type="molecule type" value="Genomic_DNA"/>
</dbReference>
<accession>A0A4V1Y2T6</accession>
<dbReference type="InterPro" id="IPR004568">
    <property type="entry name" value="Ppantetheine-prot_Trfase_dom"/>
</dbReference>
<keyword evidence="1" id="KW-0808">Transferase</keyword>
<reference evidence="6 7" key="1">
    <citation type="submission" date="2018-12" db="EMBL/GenBank/DDBJ databases">
        <title>Unveiling genomic diversity among members of the Bifidobacterium pseudolongum species, a widely distributed gut commensal of the animal kingdom.</title>
        <authorList>
            <person name="Lugli G.A."/>
            <person name="Duranti S."/>
            <person name="Albert K."/>
            <person name="Mancabelli L."/>
            <person name="Napoli S."/>
            <person name="Viappiani A."/>
            <person name="Anzalone R."/>
            <person name="Longhi G."/>
            <person name="Milani C."/>
            <person name="Turroni F."/>
            <person name="Alessandri G."/>
            <person name="Sela D.A."/>
            <person name="Van Sinderen D."/>
            <person name="Ventura M."/>
        </authorList>
    </citation>
    <scope>NUCLEOTIDE SEQUENCE [LARGE SCALE GENOMIC DNA]</scope>
    <source>
        <strain evidence="6 7">2054B</strain>
    </source>
</reference>
<keyword evidence="3" id="KW-0460">Magnesium</keyword>
<evidence type="ECO:0000256" key="2">
    <source>
        <dbReference type="ARBA" id="ARBA00022723"/>
    </source>
</evidence>
<dbReference type="NCBIfam" id="TIGR00556">
    <property type="entry name" value="pantethn_trn"/>
    <property type="match status" value="1"/>
</dbReference>
<sequence length="188" mass="19216">MAILGIGHDVVDVRAFGEQLEMPGSRGRSLFSARELRQARMRAGCKNDGEAVHLAGKWAAKESAVKAWCAALGEVSAPYTLDNTPWSGIEILGDARGVPHVLLQPAVHAELVCSLAHAEGASAAGVPRGAGVSDAVGVDGGDGPSDVSGALTGARTSGASDPVQLRWHLSISHDGPIASAVAVLERAE</sequence>
<dbReference type="GO" id="GO:0008897">
    <property type="term" value="F:holo-[acyl-carrier-protein] synthase activity"/>
    <property type="evidence" value="ECO:0007669"/>
    <property type="project" value="InterPro"/>
</dbReference>
<organism evidence="6 7">
    <name type="scientific">Bifidobacterium pseudolongum subsp. pseudolongum</name>
    <dbReference type="NCBI Taxonomy" id="31954"/>
    <lineage>
        <taxon>Bacteria</taxon>
        <taxon>Bacillati</taxon>
        <taxon>Actinomycetota</taxon>
        <taxon>Actinomycetes</taxon>
        <taxon>Bifidobacteriales</taxon>
        <taxon>Bifidobacteriaceae</taxon>
        <taxon>Bifidobacterium</taxon>
    </lineage>
</organism>
<dbReference type="Pfam" id="PF01648">
    <property type="entry name" value="ACPS"/>
    <property type="match status" value="1"/>
</dbReference>
<dbReference type="RefSeq" id="WP_033488498.1">
    <property type="nucleotide sequence ID" value="NZ_CP093555.1"/>
</dbReference>
<evidence type="ECO:0000256" key="4">
    <source>
        <dbReference type="SAM" id="MobiDB-lite"/>
    </source>
</evidence>
<evidence type="ECO:0000256" key="1">
    <source>
        <dbReference type="ARBA" id="ARBA00022679"/>
    </source>
</evidence>
<dbReference type="GO" id="GO:0006633">
    <property type="term" value="P:fatty acid biosynthetic process"/>
    <property type="evidence" value="ECO:0007669"/>
    <property type="project" value="InterPro"/>
</dbReference>
<dbReference type="InterPro" id="IPR008278">
    <property type="entry name" value="4-PPantetheinyl_Trfase_dom"/>
</dbReference>
<dbReference type="AlphaFoldDB" id="A0A4V1Y2T6"/>
<dbReference type="Proteomes" id="UP000294221">
    <property type="component" value="Unassembled WGS sequence"/>
</dbReference>
<dbReference type="SUPFAM" id="SSF56214">
    <property type="entry name" value="4'-phosphopantetheinyl transferase"/>
    <property type="match status" value="1"/>
</dbReference>
<dbReference type="InterPro" id="IPR037143">
    <property type="entry name" value="4-PPantetheinyl_Trfase_dom_sf"/>
</dbReference>
<evidence type="ECO:0000259" key="5">
    <source>
        <dbReference type="Pfam" id="PF01648"/>
    </source>
</evidence>
<evidence type="ECO:0000256" key="3">
    <source>
        <dbReference type="ARBA" id="ARBA00022842"/>
    </source>
</evidence>
<dbReference type="Gene3D" id="3.90.470.20">
    <property type="entry name" value="4'-phosphopantetheinyl transferase domain"/>
    <property type="match status" value="1"/>
</dbReference>
<feature type="domain" description="4'-phosphopantetheinyl transferase" evidence="5">
    <location>
        <begin position="5"/>
        <end position="103"/>
    </location>
</feature>
<feature type="region of interest" description="Disordered" evidence="4">
    <location>
        <begin position="137"/>
        <end position="158"/>
    </location>
</feature>
<proteinExistence type="predicted"/>